<comment type="caution">
    <text evidence="1">The sequence shown here is derived from an EMBL/GenBank/DDBJ whole genome shotgun (WGS) entry which is preliminary data.</text>
</comment>
<protein>
    <submittedName>
        <fullName evidence="1">L-rhamnose mutarotase</fullName>
    </submittedName>
</protein>
<dbReference type="GO" id="GO:0016857">
    <property type="term" value="F:racemase and epimerase activity, acting on carbohydrates and derivatives"/>
    <property type="evidence" value="ECO:0007669"/>
    <property type="project" value="InterPro"/>
</dbReference>
<dbReference type="AlphaFoldDB" id="A0A851GMX0"/>
<dbReference type="Pfam" id="PF05336">
    <property type="entry name" value="rhaM"/>
    <property type="match status" value="1"/>
</dbReference>
<accession>A0A851GMX0</accession>
<gene>
    <name evidence="1" type="ORF">HW115_11210</name>
</gene>
<organism evidence="1 2">
    <name type="scientific">Oceaniferula marina</name>
    <dbReference type="NCBI Taxonomy" id="2748318"/>
    <lineage>
        <taxon>Bacteria</taxon>
        <taxon>Pseudomonadati</taxon>
        <taxon>Verrucomicrobiota</taxon>
        <taxon>Verrucomicrobiia</taxon>
        <taxon>Verrucomicrobiales</taxon>
        <taxon>Verrucomicrobiaceae</taxon>
        <taxon>Oceaniferula</taxon>
    </lineage>
</organism>
<dbReference type="Gene3D" id="3.30.70.100">
    <property type="match status" value="1"/>
</dbReference>
<dbReference type="PANTHER" id="PTHR34389:SF2">
    <property type="entry name" value="L-RHAMNOSE MUTAROTASE"/>
    <property type="match status" value="1"/>
</dbReference>
<dbReference type="InterPro" id="IPR008000">
    <property type="entry name" value="Rham/fucose_mutarotase"/>
</dbReference>
<name>A0A851GMX0_9BACT</name>
<dbReference type="InterPro" id="IPR011008">
    <property type="entry name" value="Dimeric_a/b-barrel"/>
</dbReference>
<keyword evidence="2" id="KW-1185">Reference proteome</keyword>
<dbReference type="EMBL" id="JACBAZ010000004">
    <property type="protein sequence ID" value="NWK56180.1"/>
    <property type="molecule type" value="Genomic_DNA"/>
</dbReference>
<evidence type="ECO:0000313" key="1">
    <source>
        <dbReference type="EMBL" id="NWK56180.1"/>
    </source>
</evidence>
<reference evidence="1 2" key="1">
    <citation type="submission" date="2020-07" db="EMBL/GenBank/DDBJ databases">
        <title>Roseicoccus Jingziensis gen. nov., sp. nov., isolated from coastal seawater.</title>
        <authorList>
            <person name="Feng X."/>
        </authorList>
    </citation>
    <scope>NUCLEOTIDE SEQUENCE [LARGE SCALE GENOMIC DNA]</scope>
    <source>
        <strain evidence="1 2">N1E253</strain>
    </source>
</reference>
<evidence type="ECO:0000313" key="2">
    <source>
        <dbReference type="Proteomes" id="UP000557872"/>
    </source>
</evidence>
<proteinExistence type="predicted"/>
<sequence>MHDKEGNPLPLVSRHMAATILKPEKEMDYRLLHQNMWQGVSETIGACKIPVFDLFLTEIDGQLIEIYYFDYVGSDLDASFKKMAADPITRRWWKLTDPCQSPLPGAPEGNNWRDCNPM</sequence>
<dbReference type="PANTHER" id="PTHR34389">
    <property type="entry name" value="L-RHAMNOSE MUTAROTASE"/>
    <property type="match status" value="1"/>
</dbReference>
<dbReference type="Proteomes" id="UP000557872">
    <property type="component" value="Unassembled WGS sequence"/>
</dbReference>
<dbReference type="SUPFAM" id="SSF54909">
    <property type="entry name" value="Dimeric alpha+beta barrel"/>
    <property type="match status" value="1"/>
</dbReference>